<dbReference type="GO" id="GO:0110051">
    <property type="term" value="P:metabolite repair"/>
    <property type="evidence" value="ECO:0007669"/>
    <property type="project" value="TreeGrafter"/>
</dbReference>
<dbReference type="PROSITE" id="PS51383">
    <property type="entry name" value="YJEF_C_3"/>
    <property type="match status" value="1"/>
</dbReference>
<accession>A0A383D4R3</accession>
<evidence type="ECO:0000256" key="5">
    <source>
        <dbReference type="ARBA" id="ARBA00023239"/>
    </source>
</evidence>
<dbReference type="InterPro" id="IPR017953">
    <property type="entry name" value="Carbohydrate_kinase_pred_CS"/>
</dbReference>
<feature type="non-terminal residue" evidence="7">
    <location>
        <position position="237"/>
    </location>
</feature>
<reference evidence="7" key="1">
    <citation type="submission" date="2018-05" db="EMBL/GenBank/DDBJ databases">
        <authorList>
            <person name="Lanie J.A."/>
            <person name="Ng W.-L."/>
            <person name="Kazmierczak K.M."/>
            <person name="Andrzejewski T.M."/>
            <person name="Davidsen T.M."/>
            <person name="Wayne K.J."/>
            <person name="Tettelin H."/>
            <person name="Glass J.I."/>
            <person name="Rusch D."/>
            <person name="Podicherti R."/>
            <person name="Tsui H.-C.T."/>
            <person name="Winkler M.E."/>
        </authorList>
    </citation>
    <scope>NUCLEOTIDE SEQUENCE</scope>
</reference>
<gene>
    <name evidence="7" type="ORF">METZ01_LOCUS492235</name>
</gene>
<dbReference type="GO" id="GO:0052855">
    <property type="term" value="F:ADP-dependent NAD(P)H-hydrate dehydratase activity"/>
    <property type="evidence" value="ECO:0007669"/>
    <property type="project" value="TreeGrafter"/>
</dbReference>
<dbReference type="InterPro" id="IPR029056">
    <property type="entry name" value="Ribokinase-like"/>
</dbReference>
<evidence type="ECO:0000256" key="1">
    <source>
        <dbReference type="ARBA" id="ARBA00022741"/>
    </source>
</evidence>
<dbReference type="EMBL" id="UINC01214241">
    <property type="protein sequence ID" value="SVE39381.1"/>
    <property type="molecule type" value="Genomic_DNA"/>
</dbReference>
<proteinExistence type="predicted"/>
<evidence type="ECO:0000256" key="4">
    <source>
        <dbReference type="ARBA" id="ARBA00023027"/>
    </source>
</evidence>
<dbReference type="NCBIfam" id="TIGR00196">
    <property type="entry name" value="yjeF_cterm"/>
    <property type="match status" value="1"/>
</dbReference>
<keyword evidence="3" id="KW-0521">NADP</keyword>
<dbReference type="GO" id="GO:0052856">
    <property type="term" value="F:NAD(P)HX epimerase activity"/>
    <property type="evidence" value="ECO:0007669"/>
    <property type="project" value="TreeGrafter"/>
</dbReference>
<protein>
    <recommendedName>
        <fullName evidence="6">YjeF C-terminal domain-containing protein</fullName>
    </recommendedName>
</protein>
<dbReference type="SUPFAM" id="SSF53613">
    <property type="entry name" value="Ribokinase-like"/>
    <property type="match status" value="1"/>
</dbReference>
<evidence type="ECO:0000256" key="2">
    <source>
        <dbReference type="ARBA" id="ARBA00022840"/>
    </source>
</evidence>
<dbReference type="AlphaFoldDB" id="A0A383D4R3"/>
<sequence>VTLAVTSSVQQSVSSLTPIPTYLPLADFSNNTNRIQNIEILINNISKYKSVLIGPGLGMGFETQPFLQHLLEKTHNLPPIVLDADAINMLSQSSNKDWWSNLPPETILTPHLAEFSRLTNLSIHEINTDKINIVSNIASKSKTIVILKGPNTIVAMPTGAIFISPFANASLATAGTGDVLAGMLAGFLAQGLSSQSASVLAVFVHGQSGKYVNCQYGDQGALASDLLEYIPKAINYI</sequence>
<dbReference type="PANTHER" id="PTHR12592">
    <property type="entry name" value="ATP-DEPENDENT (S)-NAD(P)H-HYDRATE DEHYDRATASE FAMILY MEMBER"/>
    <property type="match status" value="1"/>
</dbReference>
<keyword evidence="2" id="KW-0067">ATP-binding</keyword>
<keyword evidence="4" id="KW-0520">NAD</keyword>
<keyword evidence="5" id="KW-0456">Lyase</keyword>
<name>A0A383D4R3_9ZZZZ</name>
<feature type="non-terminal residue" evidence="7">
    <location>
        <position position="1"/>
    </location>
</feature>
<dbReference type="InterPro" id="IPR000631">
    <property type="entry name" value="CARKD"/>
</dbReference>
<evidence type="ECO:0000259" key="6">
    <source>
        <dbReference type="PROSITE" id="PS51383"/>
    </source>
</evidence>
<dbReference type="PROSITE" id="PS01050">
    <property type="entry name" value="YJEF_C_2"/>
    <property type="match status" value="1"/>
</dbReference>
<feature type="domain" description="YjeF C-terminal" evidence="6">
    <location>
        <begin position="1"/>
        <end position="237"/>
    </location>
</feature>
<dbReference type="CDD" id="cd01171">
    <property type="entry name" value="YXKO-related"/>
    <property type="match status" value="1"/>
</dbReference>
<dbReference type="Gene3D" id="3.40.1190.20">
    <property type="match status" value="1"/>
</dbReference>
<organism evidence="7">
    <name type="scientific">marine metagenome</name>
    <dbReference type="NCBI Taxonomy" id="408172"/>
    <lineage>
        <taxon>unclassified sequences</taxon>
        <taxon>metagenomes</taxon>
        <taxon>ecological metagenomes</taxon>
    </lineage>
</organism>
<evidence type="ECO:0000313" key="7">
    <source>
        <dbReference type="EMBL" id="SVE39381.1"/>
    </source>
</evidence>
<dbReference type="PANTHER" id="PTHR12592:SF0">
    <property type="entry name" value="ATP-DEPENDENT (S)-NAD(P)H-HYDRATE DEHYDRATASE"/>
    <property type="match status" value="1"/>
</dbReference>
<dbReference type="GO" id="GO:0005524">
    <property type="term" value="F:ATP binding"/>
    <property type="evidence" value="ECO:0007669"/>
    <property type="project" value="UniProtKB-KW"/>
</dbReference>
<keyword evidence="1" id="KW-0547">Nucleotide-binding</keyword>
<dbReference type="Pfam" id="PF01256">
    <property type="entry name" value="Carb_kinase"/>
    <property type="match status" value="1"/>
</dbReference>
<evidence type="ECO:0000256" key="3">
    <source>
        <dbReference type="ARBA" id="ARBA00022857"/>
    </source>
</evidence>